<sequence>MPADTDSACCELEHAPSEHEREEDRTEAEDDQIGGPHQGGERDADQGGRERDHEERHSDDGTERCEETGERTGRECLSRDGGELWR</sequence>
<dbReference type="Proteomes" id="UP000051717">
    <property type="component" value="Unassembled WGS sequence"/>
</dbReference>
<name>A0A0S8G8V0_UNCT6</name>
<comment type="caution">
    <text evidence="2">The sequence shown here is derived from an EMBL/GenBank/DDBJ whole genome shotgun (WGS) entry which is preliminary data.</text>
</comment>
<gene>
    <name evidence="2" type="ORF">AMJ82_06440</name>
</gene>
<evidence type="ECO:0000313" key="3">
    <source>
        <dbReference type="Proteomes" id="UP000051717"/>
    </source>
</evidence>
<feature type="region of interest" description="Disordered" evidence="1">
    <location>
        <begin position="1"/>
        <end position="86"/>
    </location>
</feature>
<feature type="compositionally biased region" description="Basic and acidic residues" evidence="1">
    <location>
        <begin position="11"/>
        <end position="24"/>
    </location>
</feature>
<dbReference type="AlphaFoldDB" id="A0A0S8G8V0"/>
<protein>
    <submittedName>
        <fullName evidence="2">Uncharacterized protein</fullName>
    </submittedName>
</protein>
<evidence type="ECO:0000313" key="2">
    <source>
        <dbReference type="EMBL" id="KPK69129.1"/>
    </source>
</evidence>
<accession>A0A0S8G8V0</accession>
<evidence type="ECO:0000256" key="1">
    <source>
        <dbReference type="SAM" id="MobiDB-lite"/>
    </source>
</evidence>
<feature type="compositionally biased region" description="Basic and acidic residues" evidence="1">
    <location>
        <begin position="39"/>
        <end position="86"/>
    </location>
</feature>
<organism evidence="2 3">
    <name type="scientific">candidate division TA06 bacterium SM23_40</name>
    <dbReference type="NCBI Taxonomy" id="1703774"/>
    <lineage>
        <taxon>Bacteria</taxon>
        <taxon>Bacteria division TA06</taxon>
    </lineage>
</organism>
<reference evidence="2 3" key="1">
    <citation type="journal article" date="2015" name="Microbiome">
        <title>Genomic resolution of linkages in carbon, nitrogen, and sulfur cycling among widespread estuary sediment bacteria.</title>
        <authorList>
            <person name="Baker B.J."/>
            <person name="Lazar C.S."/>
            <person name="Teske A.P."/>
            <person name="Dick G.J."/>
        </authorList>
    </citation>
    <scope>NUCLEOTIDE SEQUENCE [LARGE SCALE GENOMIC DNA]</scope>
    <source>
        <strain evidence="2">SM23_40</strain>
    </source>
</reference>
<dbReference type="EMBL" id="LJUI01000046">
    <property type="protein sequence ID" value="KPK69129.1"/>
    <property type="molecule type" value="Genomic_DNA"/>
</dbReference>
<proteinExistence type="predicted"/>